<keyword evidence="4" id="KW-1185">Reference proteome</keyword>
<dbReference type="PANTHER" id="PTHR43708:SF1">
    <property type="entry name" value="GALACTOSE_LACTOSE METABOLISM REGULATORY PROTEIN GAL80"/>
    <property type="match status" value="1"/>
</dbReference>
<feature type="domain" description="Gal80p-like C-terminal" evidence="2">
    <location>
        <begin position="144"/>
        <end position="298"/>
    </location>
</feature>
<dbReference type="InterPro" id="IPR051317">
    <property type="entry name" value="Gfo/Idh/MocA_oxidoreduct"/>
</dbReference>
<name>A0A084GCS0_PSEDA</name>
<protein>
    <submittedName>
        <fullName evidence="3">Putative Oxidoreductase</fullName>
    </submittedName>
</protein>
<dbReference type="OrthoDB" id="446809at2759"/>
<accession>A0A084GCS0</accession>
<dbReference type="Proteomes" id="UP000028545">
    <property type="component" value="Unassembled WGS sequence"/>
</dbReference>
<dbReference type="VEuPathDB" id="FungiDB:SAPIO_CDS2571"/>
<dbReference type="GO" id="GO:0000166">
    <property type="term" value="F:nucleotide binding"/>
    <property type="evidence" value="ECO:0007669"/>
    <property type="project" value="InterPro"/>
</dbReference>
<dbReference type="OMA" id="YVEWPIA"/>
<dbReference type="InterPro" id="IPR000683">
    <property type="entry name" value="Gfo/Idh/MocA-like_OxRdtase_N"/>
</dbReference>
<evidence type="ECO:0000259" key="1">
    <source>
        <dbReference type="Pfam" id="PF01408"/>
    </source>
</evidence>
<comment type="caution">
    <text evidence="3">The sequence shown here is derived from an EMBL/GenBank/DDBJ whole genome shotgun (WGS) entry which is preliminary data.</text>
</comment>
<dbReference type="RefSeq" id="XP_016644931.1">
    <property type="nucleotide sequence ID" value="XM_016785555.1"/>
</dbReference>
<dbReference type="InterPro" id="IPR036291">
    <property type="entry name" value="NAD(P)-bd_dom_sf"/>
</dbReference>
<dbReference type="Pfam" id="PF01408">
    <property type="entry name" value="GFO_IDH_MocA"/>
    <property type="match status" value="1"/>
</dbReference>
<dbReference type="KEGG" id="sapo:SAPIO_CDS2571"/>
<dbReference type="HOGENOM" id="CLU_023194_25_2_1"/>
<dbReference type="SUPFAM" id="SSF51735">
    <property type="entry name" value="NAD(P)-binding Rossmann-fold domains"/>
    <property type="match status" value="1"/>
</dbReference>
<dbReference type="SUPFAM" id="SSF55347">
    <property type="entry name" value="Glyceraldehyde-3-phosphate dehydrogenase-like, C-terminal domain"/>
    <property type="match status" value="1"/>
</dbReference>
<dbReference type="EMBL" id="JOWA01000086">
    <property type="protein sequence ID" value="KEZ45132.1"/>
    <property type="molecule type" value="Genomic_DNA"/>
</dbReference>
<gene>
    <name evidence="3" type="ORF">SAPIO_CDS2571</name>
</gene>
<dbReference type="Gene3D" id="3.30.360.10">
    <property type="entry name" value="Dihydrodipicolinate Reductase, domain 2"/>
    <property type="match status" value="1"/>
</dbReference>
<proteinExistence type="predicted"/>
<organism evidence="3 4">
    <name type="scientific">Pseudallescheria apiosperma</name>
    <name type="common">Scedosporium apiospermum</name>
    <dbReference type="NCBI Taxonomy" id="563466"/>
    <lineage>
        <taxon>Eukaryota</taxon>
        <taxon>Fungi</taxon>
        <taxon>Dikarya</taxon>
        <taxon>Ascomycota</taxon>
        <taxon>Pezizomycotina</taxon>
        <taxon>Sordariomycetes</taxon>
        <taxon>Hypocreomycetidae</taxon>
        <taxon>Microascales</taxon>
        <taxon>Microascaceae</taxon>
        <taxon>Scedosporium</taxon>
    </lineage>
</organism>
<feature type="domain" description="Gfo/Idh/MocA-like oxidoreductase N-terminal" evidence="1">
    <location>
        <begin position="7"/>
        <end position="137"/>
    </location>
</feature>
<evidence type="ECO:0000313" key="4">
    <source>
        <dbReference type="Proteomes" id="UP000028545"/>
    </source>
</evidence>
<dbReference type="Gene3D" id="3.40.50.720">
    <property type="entry name" value="NAD(P)-binding Rossmann-like Domain"/>
    <property type="match status" value="1"/>
</dbReference>
<dbReference type="GeneID" id="27721643"/>
<reference evidence="3 4" key="1">
    <citation type="journal article" date="2014" name="Genome Announc.">
        <title>Draft genome sequence of the pathogenic fungus Scedosporium apiospermum.</title>
        <authorList>
            <person name="Vandeputte P."/>
            <person name="Ghamrawi S."/>
            <person name="Rechenmann M."/>
            <person name="Iltis A."/>
            <person name="Giraud S."/>
            <person name="Fleury M."/>
            <person name="Thornton C."/>
            <person name="Delhaes L."/>
            <person name="Meyer W."/>
            <person name="Papon N."/>
            <person name="Bouchara J.P."/>
        </authorList>
    </citation>
    <scope>NUCLEOTIDE SEQUENCE [LARGE SCALE GENOMIC DNA]</scope>
    <source>
        <strain evidence="3 4">IHEM 14462</strain>
    </source>
</reference>
<dbReference type="Pfam" id="PF22685">
    <property type="entry name" value="Gal80p_C-like"/>
    <property type="match status" value="1"/>
</dbReference>
<dbReference type="AlphaFoldDB" id="A0A084GCS0"/>
<evidence type="ECO:0000259" key="2">
    <source>
        <dbReference type="Pfam" id="PF22685"/>
    </source>
</evidence>
<sequence length="393" mass="42855">MTEPSPVRVAIIGLSASAVTSWAADAHLPGLQTKTGLGKYRIVALCNSSVAAAEASIKAYGLPSDTKAYGSPEDLAADPDIDFVICNTRVDKHYETTLPSIKAGKDVYIEWPISSNKAEIDSLVKAAEESGSRALVGLQGRWTPVVLKIKEILDSGAVGRLLSSEVRAYGGSKDREILPVGLKYFAERRAGGNPITIGFGHVVDFIQSVVGELDPASTHTHFQLQRPQVKIRDPKTNEAIETITSDVPDLLSLHGFVSSARTHHQPATLTFHFRRGQPFPGTPSLTWTLNGTGGEIRVVAPAGISLQADAYQEPVTIQVHHYDTDSIEEVEWQWNEDQQEVPIRARSVQAVLYAYADWKRGVKELGTEPAWVEIKDAARRAEQIGSWLDGFQV</sequence>
<dbReference type="PANTHER" id="PTHR43708">
    <property type="entry name" value="CONSERVED EXPRESSED OXIDOREDUCTASE (EUROFUNG)"/>
    <property type="match status" value="1"/>
</dbReference>
<evidence type="ECO:0000313" key="3">
    <source>
        <dbReference type="EMBL" id="KEZ45132.1"/>
    </source>
</evidence>
<dbReference type="InterPro" id="IPR055080">
    <property type="entry name" value="Gal80p-like_C"/>
</dbReference>